<evidence type="ECO:0000256" key="4">
    <source>
        <dbReference type="ARBA" id="ARBA00022618"/>
    </source>
</evidence>
<keyword evidence="4" id="KW-0132">Cell division</keyword>
<evidence type="ECO:0000313" key="9">
    <source>
        <dbReference type="Ensembl" id="ENSEBUP00000007959.1"/>
    </source>
</evidence>
<dbReference type="Pfam" id="PF02463">
    <property type="entry name" value="SMC_N"/>
    <property type="match status" value="1"/>
</dbReference>
<keyword evidence="5" id="KW-0498">Mitosis</keyword>
<dbReference type="GO" id="GO:0005634">
    <property type="term" value="C:nucleus"/>
    <property type="evidence" value="ECO:0007669"/>
    <property type="project" value="UniProtKB-SubCell"/>
</dbReference>
<dbReference type="Ensembl" id="ENSEBUT00000008450.1">
    <property type="protein sequence ID" value="ENSEBUP00000007959.1"/>
    <property type="gene ID" value="ENSEBUG00000005172.1"/>
</dbReference>
<dbReference type="Gene3D" id="3.40.50.300">
    <property type="entry name" value="P-loop containing nucleotide triphosphate hydrolases"/>
    <property type="match status" value="1"/>
</dbReference>
<dbReference type="PANTHER" id="PTHR18937:SF12">
    <property type="entry name" value="STRUCTURAL MAINTENANCE OF CHROMOSOMES PROTEIN"/>
    <property type="match status" value="1"/>
</dbReference>
<evidence type="ECO:0000259" key="8">
    <source>
        <dbReference type="Pfam" id="PF02463"/>
    </source>
</evidence>
<dbReference type="GO" id="GO:0016887">
    <property type="term" value="F:ATP hydrolysis activity"/>
    <property type="evidence" value="ECO:0007669"/>
    <property type="project" value="InterPro"/>
</dbReference>
<dbReference type="AlphaFoldDB" id="A0A8C4Q016"/>
<keyword evidence="10" id="KW-1185">Reference proteome</keyword>
<keyword evidence="6" id="KW-0539">Nucleus</keyword>
<dbReference type="InterPro" id="IPR027417">
    <property type="entry name" value="P-loop_NTPase"/>
</dbReference>
<dbReference type="CDD" id="cd03275">
    <property type="entry name" value="ABC_SMC1_euk"/>
    <property type="match status" value="1"/>
</dbReference>
<dbReference type="GO" id="GO:0003677">
    <property type="term" value="F:DNA binding"/>
    <property type="evidence" value="ECO:0007669"/>
    <property type="project" value="TreeGrafter"/>
</dbReference>
<feature type="domain" description="RecF/RecN/SMC N-terminal" evidence="8">
    <location>
        <begin position="3"/>
        <end position="123"/>
    </location>
</feature>
<sequence>LGYLKHIELENFKSYAGKFVIGPFKRFTSIVGSNGSGKSNLMDAISFVFADRIRHLRVKNIRDLIHGAHMGTPVAEKAHVRLVYVQEDGTEIDFYRGSSSEYRVNGVVMTSREYIAELAKIGVLAKTKNFLVYQGAVESIALKSPKERTQLFEEISRSSEVVEEYQQRQRELLQADAETQLYYYRKNNLNVEKKKAKQERNEVGHKLGQKCTQQAPLLVVGT</sequence>
<dbReference type="InterPro" id="IPR028468">
    <property type="entry name" value="Smc1_ABC"/>
</dbReference>
<dbReference type="PANTHER" id="PTHR18937">
    <property type="entry name" value="STRUCTURAL MAINTENANCE OF CHROMOSOMES SMC FAMILY MEMBER"/>
    <property type="match status" value="1"/>
</dbReference>
<evidence type="ECO:0000256" key="6">
    <source>
        <dbReference type="ARBA" id="ARBA00023242"/>
    </source>
</evidence>
<keyword evidence="7" id="KW-0131">Cell cycle</keyword>
<dbReference type="GeneTree" id="ENSGT00940000157633"/>
<evidence type="ECO:0000256" key="3">
    <source>
        <dbReference type="ARBA" id="ARBA00022454"/>
    </source>
</evidence>
<dbReference type="GO" id="GO:0005524">
    <property type="term" value="F:ATP binding"/>
    <property type="evidence" value="ECO:0007669"/>
    <property type="project" value="InterPro"/>
</dbReference>
<evidence type="ECO:0000256" key="7">
    <source>
        <dbReference type="ARBA" id="ARBA00023306"/>
    </source>
</evidence>
<accession>A0A8C4Q016</accession>
<reference evidence="9" key="1">
    <citation type="submission" date="2025-08" db="UniProtKB">
        <authorList>
            <consortium name="Ensembl"/>
        </authorList>
    </citation>
    <scope>IDENTIFICATION</scope>
</reference>
<organism evidence="9 10">
    <name type="scientific">Eptatretus burgeri</name>
    <name type="common">Inshore hagfish</name>
    <dbReference type="NCBI Taxonomy" id="7764"/>
    <lineage>
        <taxon>Eukaryota</taxon>
        <taxon>Metazoa</taxon>
        <taxon>Chordata</taxon>
        <taxon>Craniata</taxon>
        <taxon>Vertebrata</taxon>
        <taxon>Cyclostomata</taxon>
        <taxon>Myxini</taxon>
        <taxon>Myxiniformes</taxon>
        <taxon>Myxinidae</taxon>
        <taxon>Eptatretinae</taxon>
        <taxon>Eptatretus</taxon>
    </lineage>
</organism>
<protein>
    <recommendedName>
        <fullName evidence="8">RecF/RecN/SMC N-terminal domain-containing protein</fullName>
    </recommendedName>
</protein>
<dbReference type="GO" id="GO:0007062">
    <property type="term" value="P:sister chromatid cohesion"/>
    <property type="evidence" value="ECO:0007669"/>
    <property type="project" value="InterPro"/>
</dbReference>
<dbReference type="GO" id="GO:0008278">
    <property type="term" value="C:cohesin complex"/>
    <property type="evidence" value="ECO:0007669"/>
    <property type="project" value="InterPro"/>
</dbReference>
<dbReference type="OMA" id="AFTYQRK"/>
<evidence type="ECO:0000256" key="2">
    <source>
        <dbReference type="ARBA" id="ARBA00004286"/>
    </source>
</evidence>
<reference evidence="9" key="2">
    <citation type="submission" date="2025-09" db="UniProtKB">
        <authorList>
            <consortium name="Ensembl"/>
        </authorList>
    </citation>
    <scope>IDENTIFICATION</scope>
</reference>
<dbReference type="InterPro" id="IPR003395">
    <property type="entry name" value="RecF/RecN/SMC_N"/>
</dbReference>
<proteinExistence type="predicted"/>
<evidence type="ECO:0000256" key="5">
    <source>
        <dbReference type="ARBA" id="ARBA00022776"/>
    </source>
</evidence>
<keyword evidence="3" id="KW-0158">Chromosome</keyword>
<dbReference type="GO" id="GO:0051301">
    <property type="term" value="P:cell division"/>
    <property type="evidence" value="ECO:0007669"/>
    <property type="project" value="UniProtKB-KW"/>
</dbReference>
<dbReference type="SUPFAM" id="SSF52540">
    <property type="entry name" value="P-loop containing nucleoside triphosphate hydrolases"/>
    <property type="match status" value="1"/>
</dbReference>
<dbReference type="Proteomes" id="UP000694388">
    <property type="component" value="Unplaced"/>
</dbReference>
<evidence type="ECO:0000256" key="1">
    <source>
        <dbReference type="ARBA" id="ARBA00004123"/>
    </source>
</evidence>
<comment type="subcellular location">
    <subcellularLocation>
        <location evidence="2">Chromosome</location>
    </subcellularLocation>
    <subcellularLocation>
        <location evidence="1">Nucleus</location>
    </subcellularLocation>
</comment>
<name>A0A8C4Q016_EPTBU</name>
<evidence type="ECO:0000313" key="10">
    <source>
        <dbReference type="Proteomes" id="UP000694388"/>
    </source>
</evidence>